<reference evidence="1 2" key="1">
    <citation type="submission" date="2020-09" db="EMBL/GenBank/DDBJ databases">
        <title>Investigation of environmental microbes.</title>
        <authorList>
            <person name="Ou Y."/>
            <person name="Kang Q."/>
        </authorList>
    </citation>
    <scope>NUCLEOTIDE SEQUENCE [LARGE SCALE GENOMIC DNA]</scope>
    <source>
        <strain evidence="1 2">KJZ-14</strain>
    </source>
</reference>
<organism evidence="1 2">
    <name type="scientific">Rothia terrae</name>
    <dbReference type="NCBI Taxonomy" id="396015"/>
    <lineage>
        <taxon>Bacteria</taxon>
        <taxon>Bacillati</taxon>
        <taxon>Actinomycetota</taxon>
        <taxon>Actinomycetes</taxon>
        <taxon>Micrococcales</taxon>
        <taxon>Micrococcaceae</taxon>
        <taxon>Rothia</taxon>
    </lineage>
</organism>
<dbReference type="AlphaFoldDB" id="A0A7H2BFH2"/>
<dbReference type="Pfam" id="PF22752">
    <property type="entry name" value="DUF488-N3i"/>
    <property type="match status" value="1"/>
</dbReference>
<proteinExistence type="predicted"/>
<gene>
    <name evidence="1" type="ORF">IDM49_03880</name>
</gene>
<evidence type="ECO:0000313" key="2">
    <source>
        <dbReference type="Proteomes" id="UP000516404"/>
    </source>
</evidence>
<dbReference type="EMBL" id="CP061539">
    <property type="protein sequence ID" value="QNV38418.1"/>
    <property type="molecule type" value="Genomic_DNA"/>
</dbReference>
<protein>
    <submittedName>
        <fullName evidence="1">DUF488 family protein</fullName>
    </submittedName>
</protein>
<dbReference type="GeneID" id="96623362"/>
<dbReference type="Proteomes" id="UP000516404">
    <property type="component" value="Chromosome"/>
</dbReference>
<dbReference type="RefSeq" id="WP_190725087.1">
    <property type="nucleotide sequence ID" value="NZ_CP061539.1"/>
</dbReference>
<name>A0A7H2BFH2_9MICC</name>
<dbReference type="PANTHER" id="PTHR36849">
    <property type="entry name" value="CYTOPLASMIC PROTEIN-RELATED"/>
    <property type="match status" value="1"/>
</dbReference>
<accession>A0A7H2BFH2</accession>
<evidence type="ECO:0000313" key="1">
    <source>
        <dbReference type="EMBL" id="QNV38418.1"/>
    </source>
</evidence>
<keyword evidence="2" id="KW-1185">Reference proteome</keyword>
<sequence>MKITVQRIYDDASTGSALRWLVDRVWPRGVAKEDAALDEWAKDLAPSTDLRKWFDHREDRFDEFSEKYRHELDERDEAGELIDQLKQSKKKELVLLYAAKDEKINHAVVLRDYLKEQLK</sequence>
<dbReference type="PANTHER" id="PTHR36849:SF1">
    <property type="entry name" value="CYTOPLASMIC PROTEIN"/>
    <property type="match status" value="1"/>
</dbReference>
<dbReference type="InterPro" id="IPR052552">
    <property type="entry name" value="YeaO-like"/>
</dbReference>
<dbReference type="KEGG" id="rter:IDM49_03880"/>